<sequence length="273" mass="29644">MSTAITPAEPAPQAPQEPTPEKRSLVQRVPTAVFVTTYGAIVVALVVLVAMLASYRADGTPARQPSTATGTAATATSAEPELPEPVQPWNPPPVDEANLRASIRPHLISNVESATTETGIVVRGEISGELETVLPELSGHLSRLLEQNCVRSLTLTTPDNLRLSFYNFCYTTVPQAAIAEFAAMADEENAEALIFTDTHSPTGIEADLNWLNVKDSDLTRLEHTWRDMTRPATIGRLRLAAYGETEGLFREAGAGTRTKMWRDPVGEAVERRK</sequence>
<feature type="transmembrane region" description="Helical" evidence="2">
    <location>
        <begin position="32"/>
        <end position="53"/>
    </location>
</feature>
<feature type="compositionally biased region" description="Low complexity" evidence="1">
    <location>
        <begin position="66"/>
        <end position="80"/>
    </location>
</feature>
<comment type="caution">
    <text evidence="3">The sequence shown here is derived from an EMBL/GenBank/DDBJ whole genome shotgun (WGS) entry which is preliminary data.</text>
</comment>
<evidence type="ECO:0000256" key="2">
    <source>
        <dbReference type="SAM" id="Phobius"/>
    </source>
</evidence>
<proteinExistence type="predicted"/>
<keyword evidence="2" id="KW-1133">Transmembrane helix</keyword>
<gene>
    <name evidence="3" type="ORF">M5J20_00960</name>
</gene>
<dbReference type="RefSeq" id="WP_253575484.1">
    <property type="nucleotide sequence ID" value="NZ_JAMFTQ010000001.1"/>
</dbReference>
<feature type="compositionally biased region" description="Pro residues" evidence="1">
    <location>
        <begin position="83"/>
        <end position="94"/>
    </location>
</feature>
<evidence type="ECO:0000313" key="3">
    <source>
        <dbReference type="EMBL" id="MCP1386773.1"/>
    </source>
</evidence>
<feature type="region of interest" description="Disordered" evidence="1">
    <location>
        <begin position="59"/>
        <end position="96"/>
    </location>
</feature>
<evidence type="ECO:0000256" key="1">
    <source>
        <dbReference type="SAM" id="MobiDB-lite"/>
    </source>
</evidence>
<protein>
    <submittedName>
        <fullName evidence="3">Uncharacterized protein</fullName>
    </submittedName>
</protein>
<evidence type="ECO:0000313" key="4">
    <source>
        <dbReference type="Proteomes" id="UP001204000"/>
    </source>
</evidence>
<accession>A0ABT1G165</accession>
<feature type="compositionally biased region" description="Pro residues" evidence="1">
    <location>
        <begin position="9"/>
        <end position="18"/>
    </location>
</feature>
<reference evidence="3" key="1">
    <citation type="submission" date="2022-05" db="EMBL/GenBank/DDBJ databases">
        <title>Corynebacterium sp. TA-R-1 sp. nov., isolated from human feces.</title>
        <authorList>
            <person name="Shamsuzzaman M."/>
            <person name="Dahal R.H."/>
        </authorList>
    </citation>
    <scope>NUCLEOTIDE SEQUENCE</scope>
    <source>
        <strain evidence="3">TA-R-1</strain>
    </source>
</reference>
<dbReference type="EMBL" id="JAMFTQ010000001">
    <property type="protein sequence ID" value="MCP1386773.1"/>
    <property type="molecule type" value="Genomic_DNA"/>
</dbReference>
<keyword evidence="4" id="KW-1185">Reference proteome</keyword>
<organism evidence="3 4">
    <name type="scientific">Corynebacterium stercoris</name>
    <dbReference type="NCBI Taxonomy" id="2943490"/>
    <lineage>
        <taxon>Bacteria</taxon>
        <taxon>Bacillati</taxon>
        <taxon>Actinomycetota</taxon>
        <taxon>Actinomycetes</taxon>
        <taxon>Mycobacteriales</taxon>
        <taxon>Corynebacteriaceae</taxon>
        <taxon>Corynebacterium</taxon>
    </lineage>
</organism>
<feature type="region of interest" description="Disordered" evidence="1">
    <location>
        <begin position="1"/>
        <end position="25"/>
    </location>
</feature>
<dbReference type="Proteomes" id="UP001204000">
    <property type="component" value="Unassembled WGS sequence"/>
</dbReference>
<keyword evidence="2" id="KW-0812">Transmembrane</keyword>
<keyword evidence="2" id="KW-0472">Membrane</keyword>
<name>A0ABT1G165_9CORY</name>